<dbReference type="EMBL" id="JANHOG010000209">
    <property type="protein sequence ID" value="KAJ3556813.1"/>
    <property type="molecule type" value="Genomic_DNA"/>
</dbReference>
<evidence type="ECO:0000313" key="2">
    <source>
        <dbReference type="Proteomes" id="UP001148662"/>
    </source>
</evidence>
<evidence type="ECO:0000313" key="1">
    <source>
        <dbReference type="EMBL" id="KAJ3556813.1"/>
    </source>
</evidence>
<sequence length="494" mass="51414">MTDPTNTAFMDLSEETAKRIATLQAKLDKKLGPEFISQRPGPGGGPKLVYAEGWKIINLANEVFGFDGWSSSVVSLTTDYVDVQEQTGRVNVGVTAVMRVTLRDGVFHEDVGYGQIENMRGKGAALDKCKKEAVTDGLKRALRNFGNLLGNCLYDKTFTQEVVKIKVPPPKFDRSELHRRPEFAENSKLTVETGRNVASTSTSSAAGPSNSSSNCSRPMAPPAQAHTSMPPYPRPNSGTPAPSVITVQQNRPVESATPVRQSAGSSSNGGTAKGSGLATPAQTPVQQPPKPIASGVIYRDSDRMRLQAQQAQPPAPEKNVTFAEPPKPSSSKDPAPPAAATAPVPDLDDQDDEFGLNSEDDAFFASVDLGEGDSGIGGHIDFDEGLGGVYVDESRPSGAATHSAPRQPASNGPTPPLRLSGQSGSSTGPLQTRNPVLASSSAGLRSSAGNEPSAQAHSSVGGFNFPGAANARPGAPGAGSGTGVSLKRSADSMQ</sequence>
<protein>
    <submittedName>
        <fullName evidence="1">Uncharacterized protein</fullName>
    </submittedName>
</protein>
<organism evidence="1 2">
    <name type="scientific">Phlebia brevispora</name>
    <dbReference type="NCBI Taxonomy" id="194682"/>
    <lineage>
        <taxon>Eukaryota</taxon>
        <taxon>Fungi</taxon>
        <taxon>Dikarya</taxon>
        <taxon>Basidiomycota</taxon>
        <taxon>Agaricomycotina</taxon>
        <taxon>Agaricomycetes</taxon>
        <taxon>Polyporales</taxon>
        <taxon>Meruliaceae</taxon>
        <taxon>Phlebia</taxon>
    </lineage>
</organism>
<gene>
    <name evidence="1" type="ORF">NM688_g1814</name>
</gene>
<comment type="caution">
    <text evidence="1">The sequence shown here is derived from an EMBL/GenBank/DDBJ whole genome shotgun (WGS) entry which is preliminary data.</text>
</comment>
<dbReference type="Proteomes" id="UP001148662">
    <property type="component" value="Unassembled WGS sequence"/>
</dbReference>
<accession>A0ACC1TA86</accession>
<name>A0ACC1TA86_9APHY</name>
<reference evidence="1" key="1">
    <citation type="submission" date="2022-07" db="EMBL/GenBank/DDBJ databases">
        <title>Genome Sequence of Phlebia brevispora.</title>
        <authorList>
            <person name="Buettner E."/>
        </authorList>
    </citation>
    <scope>NUCLEOTIDE SEQUENCE</scope>
    <source>
        <strain evidence="1">MPL23</strain>
    </source>
</reference>
<proteinExistence type="predicted"/>
<keyword evidence="2" id="KW-1185">Reference proteome</keyword>